<reference evidence="1" key="1">
    <citation type="submission" date="2015-04" db="UniProtKB">
        <authorList>
            <consortium name="EnsemblPlants"/>
        </authorList>
    </citation>
    <scope>IDENTIFICATION</scope>
</reference>
<dbReference type="HOGENOM" id="CLU_2708985_0_0_1"/>
<accession>A0A0E0E1L2</accession>
<keyword evidence="2" id="KW-1185">Reference proteome</keyword>
<organism evidence="1">
    <name type="scientific">Oryza meridionalis</name>
    <dbReference type="NCBI Taxonomy" id="40149"/>
    <lineage>
        <taxon>Eukaryota</taxon>
        <taxon>Viridiplantae</taxon>
        <taxon>Streptophyta</taxon>
        <taxon>Embryophyta</taxon>
        <taxon>Tracheophyta</taxon>
        <taxon>Spermatophyta</taxon>
        <taxon>Magnoliopsida</taxon>
        <taxon>Liliopsida</taxon>
        <taxon>Poales</taxon>
        <taxon>Poaceae</taxon>
        <taxon>BOP clade</taxon>
        <taxon>Oryzoideae</taxon>
        <taxon>Oryzeae</taxon>
        <taxon>Oryzinae</taxon>
        <taxon>Oryza</taxon>
    </lineage>
</organism>
<proteinExistence type="predicted"/>
<dbReference type="Proteomes" id="UP000008021">
    <property type="component" value="Chromosome 6"/>
</dbReference>
<sequence length="73" mass="8156">MTTTDGVAASVSKEHQEFLDLVDKEERLRVGVGGYRTVFALPMRGRRPPPRALSPSTNMAMIIVDIDQDLSRR</sequence>
<evidence type="ECO:0000313" key="1">
    <source>
        <dbReference type="EnsemblPlants" id="OMERI06G15360.1"/>
    </source>
</evidence>
<evidence type="ECO:0000313" key="2">
    <source>
        <dbReference type="Proteomes" id="UP000008021"/>
    </source>
</evidence>
<dbReference type="Gramene" id="OMERI06G15360.1">
    <property type="protein sequence ID" value="OMERI06G15360.1"/>
    <property type="gene ID" value="OMERI06G15360"/>
</dbReference>
<name>A0A0E0E1L2_9ORYZ</name>
<reference evidence="1" key="2">
    <citation type="submission" date="2018-05" db="EMBL/GenBank/DDBJ databases">
        <title>OmerRS3 (Oryza meridionalis Reference Sequence Version 3).</title>
        <authorList>
            <person name="Zhang J."/>
            <person name="Kudrna D."/>
            <person name="Lee S."/>
            <person name="Talag J."/>
            <person name="Welchert J."/>
            <person name="Wing R.A."/>
        </authorList>
    </citation>
    <scope>NUCLEOTIDE SEQUENCE [LARGE SCALE GENOMIC DNA]</scope>
    <source>
        <strain evidence="1">cv. OR44</strain>
    </source>
</reference>
<dbReference type="AlphaFoldDB" id="A0A0E0E1L2"/>
<dbReference type="EnsemblPlants" id="OMERI06G15360.1">
    <property type="protein sequence ID" value="OMERI06G15360.1"/>
    <property type="gene ID" value="OMERI06G15360"/>
</dbReference>
<protein>
    <submittedName>
        <fullName evidence="1">Uncharacterized protein</fullName>
    </submittedName>
</protein>